<dbReference type="AlphaFoldDB" id="A0A7Z0UZ79"/>
<name>A0A7Z0UZ79_MORCA</name>
<evidence type="ECO:0000313" key="1">
    <source>
        <dbReference type="EMBL" id="OAV01405.1"/>
    </source>
</evidence>
<dbReference type="EMBL" id="LXHE01000005">
    <property type="protein sequence ID" value="OAV01405.1"/>
    <property type="molecule type" value="Genomic_DNA"/>
</dbReference>
<evidence type="ECO:0000313" key="2">
    <source>
        <dbReference type="Proteomes" id="UP000078446"/>
    </source>
</evidence>
<organism evidence="1 2">
    <name type="scientific">Moraxella catarrhalis</name>
    <name type="common">Branhamella catarrhalis</name>
    <dbReference type="NCBI Taxonomy" id="480"/>
    <lineage>
        <taxon>Bacteria</taxon>
        <taxon>Pseudomonadati</taxon>
        <taxon>Pseudomonadota</taxon>
        <taxon>Gammaproteobacteria</taxon>
        <taxon>Moraxellales</taxon>
        <taxon>Moraxellaceae</taxon>
        <taxon>Moraxella</taxon>
    </lineage>
</organism>
<accession>A0A7Z0UZ79</accession>
<sequence>MVGTVPAGTTAYTIPKIDEYLKEQGFDKEVRDTALLALSAGIGATVGGDTASTANNVGQVQWNYLSHRENERLTELRKQKSRLSNAYGNCVSQRCAEITREIQELENLSKQRDKVFDTAYANCRAGKDCHQFYYLHVIQRRDWNKGAEESFKANRSDWDLMEDYQNAFHNYDSNGVPQKLPNGNYRYKKFVHNNGQMEIIIDTKDGILSDDDYTRIVRDPTNAGTYNYYPPSNASGHKAYDVDPYIHFGNGRGDNTNIINRKNVHYRAPIPYTDYTIPIGRAGIYTWGEPINTSLELYNNSKNLCERNRGVCDAK</sequence>
<protein>
    <submittedName>
        <fullName evidence="1">Uncharacterized protein</fullName>
    </submittedName>
</protein>
<reference evidence="1 2" key="1">
    <citation type="journal article" date="2016" name="Genome Biol. Evol.">
        <title>Comparative Genomic Analyses of the Moraxella catarrhalis Serosensitive and Seroresistant Lineages Demonstrate Their Independent Evolution.</title>
        <authorList>
            <person name="Earl J.P."/>
            <person name="de Vries S.P."/>
            <person name="Ahmed A."/>
            <person name="Powell E."/>
            <person name="Schultz M.P."/>
            <person name="Hermans P.W."/>
            <person name="Hill D.J."/>
            <person name="Zhou Z."/>
            <person name="Constantinidou C.I."/>
            <person name="Hu F.Z."/>
            <person name="Bootsma H.J."/>
            <person name="Ehrlich G.D."/>
        </authorList>
    </citation>
    <scope>NUCLEOTIDE SEQUENCE [LARGE SCALE GENOMIC DNA]</scope>
    <source>
        <strain evidence="1 2">Z7574</strain>
    </source>
</reference>
<dbReference type="Proteomes" id="UP000078446">
    <property type="component" value="Unassembled WGS sequence"/>
</dbReference>
<proteinExistence type="predicted"/>
<gene>
    <name evidence="1" type="ORF">AO382_0680</name>
</gene>
<comment type="caution">
    <text evidence="1">The sequence shown here is derived from an EMBL/GenBank/DDBJ whole genome shotgun (WGS) entry which is preliminary data.</text>
</comment>